<feature type="chain" id="PRO_5025527161" description="Dockerin type 1" evidence="1">
    <location>
        <begin position="25"/>
        <end position="432"/>
    </location>
</feature>
<proteinExistence type="predicted"/>
<accession>A0A6A6FZH2</accession>
<dbReference type="AlphaFoldDB" id="A0A6A6FZH2"/>
<evidence type="ECO:0000313" key="3">
    <source>
        <dbReference type="Proteomes" id="UP000799538"/>
    </source>
</evidence>
<evidence type="ECO:0008006" key="4">
    <source>
        <dbReference type="Google" id="ProtNLM"/>
    </source>
</evidence>
<sequence length="432" mass="46382">MPSLQYLSTLAVALISAGLVSAQAAPPAEFQVAPSPVGRGGTQFKDSPHFRVYGAPDAKATNAIGQLEAAYDCFIETLGWRSTGLSFNDAQNDGPWYKTGVYQVADLGGAAGAMSADGKTGLGYLNALPAYVDNAGVMVHEFGHVMTYHEQTWVNQGNTGAWWETVANFVADTYQTSPLCASARQANSQPTATTTNINLDKLISNSFRVLVDGSQGTGNYYEAWPFLTYLTNNPDAFPKLGNDTLRQLFRQYAPRSNETPLHTLERVAAPETSLQRIVGRYWARMAFVDIGHPLAQAAFTRSRARLNYANVDPAGVEGTYRVKSDRRPFYMGANIVPLKTTGGAAVTARVQTVSPGKMTATVAVKGPQGTRYVDLVGEVGDARAEFEVGQGEEAMLVVANTPEVIVYNGFQLPGSQALWGLDWSVTLTGATA</sequence>
<dbReference type="OrthoDB" id="5319191at2759"/>
<evidence type="ECO:0000313" key="2">
    <source>
        <dbReference type="EMBL" id="KAF2218886.1"/>
    </source>
</evidence>
<evidence type="ECO:0000256" key="1">
    <source>
        <dbReference type="SAM" id="SignalP"/>
    </source>
</evidence>
<gene>
    <name evidence="2" type="ORF">BDZ85DRAFT_299217</name>
</gene>
<dbReference type="Proteomes" id="UP000799538">
    <property type="component" value="Unassembled WGS sequence"/>
</dbReference>
<reference evidence="3" key="1">
    <citation type="journal article" date="2020" name="Stud. Mycol.">
        <title>101 Dothideomycetes genomes: A test case for predicting lifestyles and emergence of pathogens.</title>
        <authorList>
            <person name="Haridas S."/>
            <person name="Albert R."/>
            <person name="Binder M."/>
            <person name="Bloem J."/>
            <person name="LaButti K."/>
            <person name="Salamov A."/>
            <person name="Andreopoulos B."/>
            <person name="Baker S."/>
            <person name="Barry K."/>
            <person name="Bills G."/>
            <person name="Bluhm B."/>
            <person name="Cannon C."/>
            <person name="Castanera R."/>
            <person name="Culley D."/>
            <person name="Daum C."/>
            <person name="Ezra D."/>
            <person name="Gonzalez J."/>
            <person name="Henrissat B."/>
            <person name="Kuo A."/>
            <person name="Liang C."/>
            <person name="Lipzen A."/>
            <person name="Lutzoni F."/>
            <person name="Magnuson J."/>
            <person name="Mondo S."/>
            <person name="Nolan M."/>
            <person name="Ohm R."/>
            <person name="Pangilinan J."/>
            <person name="Park H.-J."/>
            <person name="Ramirez L."/>
            <person name="Alfaro M."/>
            <person name="Sun H."/>
            <person name="Tritt A."/>
            <person name="Yoshinaga Y."/>
            <person name="Zwiers L.-H."/>
            <person name="Turgeon B."/>
            <person name="Goodwin S."/>
            <person name="Spatafora J."/>
            <person name="Crous P."/>
            <person name="Grigoriev I."/>
        </authorList>
    </citation>
    <scope>NUCLEOTIDE SEQUENCE [LARGE SCALE GENOMIC DNA]</scope>
    <source>
        <strain evidence="3">CECT 20119</strain>
    </source>
</reference>
<dbReference type="SUPFAM" id="SSF55486">
    <property type="entry name" value="Metalloproteases ('zincins'), catalytic domain"/>
    <property type="match status" value="1"/>
</dbReference>
<feature type="signal peptide" evidence="1">
    <location>
        <begin position="1"/>
        <end position="24"/>
    </location>
</feature>
<keyword evidence="1" id="KW-0732">Signal</keyword>
<protein>
    <recommendedName>
        <fullName evidence="4">Dockerin type 1</fullName>
    </recommendedName>
</protein>
<dbReference type="InterPro" id="IPR045690">
    <property type="entry name" value="DUF6055"/>
</dbReference>
<keyword evidence="3" id="KW-1185">Reference proteome</keyword>
<dbReference type="Pfam" id="PF19527">
    <property type="entry name" value="DUF6055"/>
    <property type="match status" value="1"/>
</dbReference>
<dbReference type="EMBL" id="ML992525">
    <property type="protein sequence ID" value="KAF2218886.1"/>
    <property type="molecule type" value="Genomic_DNA"/>
</dbReference>
<name>A0A6A6FZH2_9PEZI</name>
<organism evidence="2 3">
    <name type="scientific">Elsinoe ampelina</name>
    <dbReference type="NCBI Taxonomy" id="302913"/>
    <lineage>
        <taxon>Eukaryota</taxon>
        <taxon>Fungi</taxon>
        <taxon>Dikarya</taxon>
        <taxon>Ascomycota</taxon>
        <taxon>Pezizomycotina</taxon>
        <taxon>Dothideomycetes</taxon>
        <taxon>Dothideomycetidae</taxon>
        <taxon>Myriangiales</taxon>
        <taxon>Elsinoaceae</taxon>
        <taxon>Elsinoe</taxon>
    </lineage>
</organism>